<protein>
    <recommendedName>
        <fullName evidence="4">HEAT repeat domain-containing protein</fullName>
    </recommendedName>
</protein>
<comment type="caution">
    <text evidence="2">The sequence shown here is derived from an EMBL/GenBank/DDBJ whole genome shotgun (WGS) entry which is preliminary data.</text>
</comment>
<gene>
    <name evidence="2" type="ORF">ACH4WX_10985</name>
</gene>
<evidence type="ECO:0008006" key="4">
    <source>
        <dbReference type="Google" id="ProtNLM"/>
    </source>
</evidence>
<dbReference type="InterPro" id="IPR049796">
    <property type="entry name" value="CdiI_Ct-like"/>
</dbReference>
<sequence>MKYQALDPIDRNDALEKLETGDEQSVVETILRLALHDPGGPWVTEIALNLLGDNSLAIRRAAVLALGHIARLHGEIDERAVPALQKMLSNPDMRGRAKDALSDIDIFTTSAGE</sequence>
<keyword evidence="1" id="KW-0677">Repeat</keyword>
<organism evidence="2 3">
    <name type="scientific">Nocardia carnea</name>
    <dbReference type="NCBI Taxonomy" id="37328"/>
    <lineage>
        <taxon>Bacteria</taxon>
        <taxon>Bacillati</taxon>
        <taxon>Actinomycetota</taxon>
        <taxon>Actinomycetes</taxon>
        <taxon>Mycobacteriales</taxon>
        <taxon>Nocardiaceae</taxon>
        <taxon>Nocardia</taxon>
    </lineage>
</organism>
<keyword evidence="3" id="KW-1185">Reference proteome</keyword>
<dbReference type="InterPro" id="IPR004155">
    <property type="entry name" value="PBS_lyase_HEAT"/>
</dbReference>
<evidence type="ECO:0000256" key="1">
    <source>
        <dbReference type="ARBA" id="ARBA00022737"/>
    </source>
</evidence>
<dbReference type="RefSeq" id="WP_033244807.1">
    <property type="nucleotide sequence ID" value="NZ_JBIRUQ010000002.1"/>
</dbReference>
<name>A0ABW7TNK0_9NOCA</name>
<dbReference type="InterPro" id="IPR016024">
    <property type="entry name" value="ARM-type_fold"/>
</dbReference>
<dbReference type="GeneID" id="93508841"/>
<accession>A0ABW7TNK0</accession>
<reference evidence="2 3" key="1">
    <citation type="submission" date="2024-10" db="EMBL/GenBank/DDBJ databases">
        <title>The Natural Products Discovery Center: Release of the First 8490 Sequenced Strains for Exploring Actinobacteria Biosynthetic Diversity.</title>
        <authorList>
            <person name="Kalkreuter E."/>
            <person name="Kautsar S.A."/>
            <person name="Yang D."/>
            <person name="Bader C.D."/>
            <person name="Teijaro C.N."/>
            <person name="Fluegel L."/>
            <person name="Davis C.M."/>
            <person name="Simpson J.R."/>
            <person name="Lauterbach L."/>
            <person name="Steele A.D."/>
            <person name="Gui C."/>
            <person name="Meng S."/>
            <person name="Li G."/>
            <person name="Viehrig K."/>
            <person name="Ye F."/>
            <person name="Su P."/>
            <person name="Kiefer A.F."/>
            <person name="Nichols A."/>
            <person name="Cepeda A.J."/>
            <person name="Yan W."/>
            <person name="Fan B."/>
            <person name="Jiang Y."/>
            <person name="Adhikari A."/>
            <person name="Zheng C.-J."/>
            <person name="Schuster L."/>
            <person name="Cowan T.M."/>
            <person name="Smanski M.J."/>
            <person name="Chevrette M.G."/>
            <person name="De Carvalho L.P.S."/>
            <person name="Shen B."/>
        </authorList>
    </citation>
    <scope>NUCLEOTIDE SEQUENCE [LARGE SCALE GENOMIC DNA]</scope>
    <source>
        <strain evidence="2 3">NPDC020568</strain>
    </source>
</reference>
<evidence type="ECO:0000313" key="3">
    <source>
        <dbReference type="Proteomes" id="UP001611263"/>
    </source>
</evidence>
<dbReference type="Gene3D" id="1.25.10.10">
    <property type="entry name" value="Leucine-rich Repeat Variant"/>
    <property type="match status" value="1"/>
</dbReference>
<dbReference type="CDD" id="cd20694">
    <property type="entry name" value="CdiI_Ct-like"/>
    <property type="match status" value="1"/>
</dbReference>
<dbReference type="SMART" id="SM00567">
    <property type="entry name" value="EZ_HEAT"/>
    <property type="match status" value="1"/>
</dbReference>
<dbReference type="Pfam" id="PF02985">
    <property type="entry name" value="HEAT"/>
    <property type="match status" value="1"/>
</dbReference>
<dbReference type="Proteomes" id="UP001611263">
    <property type="component" value="Unassembled WGS sequence"/>
</dbReference>
<proteinExistence type="predicted"/>
<dbReference type="InterPro" id="IPR011989">
    <property type="entry name" value="ARM-like"/>
</dbReference>
<evidence type="ECO:0000313" key="2">
    <source>
        <dbReference type="EMBL" id="MFI1461233.1"/>
    </source>
</evidence>
<dbReference type="SUPFAM" id="SSF48371">
    <property type="entry name" value="ARM repeat"/>
    <property type="match status" value="1"/>
</dbReference>
<dbReference type="InterPro" id="IPR000357">
    <property type="entry name" value="HEAT"/>
</dbReference>
<dbReference type="EMBL" id="JBIRUQ010000002">
    <property type="protein sequence ID" value="MFI1461233.1"/>
    <property type="molecule type" value="Genomic_DNA"/>
</dbReference>